<evidence type="ECO:0000256" key="2">
    <source>
        <dbReference type="ARBA" id="ARBA00023002"/>
    </source>
</evidence>
<dbReference type="PROSITE" id="PS00062">
    <property type="entry name" value="ALDOKETO_REDUCTASE_2"/>
    <property type="match status" value="1"/>
</dbReference>
<dbReference type="PANTHER" id="PTHR43827">
    <property type="entry name" value="2,5-DIKETO-D-GLUCONIC ACID REDUCTASE"/>
    <property type="match status" value="1"/>
</dbReference>
<dbReference type="InterPro" id="IPR036812">
    <property type="entry name" value="NAD(P)_OxRdtase_dom_sf"/>
</dbReference>
<feature type="domain" description="NADP-dependent oxidoreductase" evidence="4">
    <location>
        <begin position="55"/>
        <end position="291"/>
    </location>
</feature>
<feature type="transmembrane region" description="Helical" evidence="3">
    <location>
        <begin position="317"/>
        <end position="336"/>
    </location>
</feature>
<sequence length="445" mass="49802">MSAITVNSKQRMNSGFEIPVLGYGACLSSVRNQIPNRVACPQLITTLRPADICEDVVRQAFKAGYRHVDCAAAYLNEAPSGKAIRESGIPREDIFFTSKVFKRDLSYEGVKSQVDKSLKESGLTYLDLMLIHAPFGGSQGRKGAWKALAESVEEGKVRSIGVSNYGVHHLDELEQHIKELEEEGGKGKGGVISVGQWELHPWLPRADIVEWCKKRNIVIEAYSPLVRGQRLDDKDLSPLMKKYEKSAAQILLRWSLQQGFVPLPKSITSSRIQDNAAIYDIKLTEEDMKSLTFDNAYSPSAWDPTSLQSQRELASHLYLGSAVTALTVMATVFNIFEFDRMLRSKKRSVVKHMGPFVTTTGLQCTKEELAKAASDLQWTYAQQANHSSQALDKSTDAPAKDLGNEFVWECELEWRFINLVNYIGERDMQKYDMSVSPNSASYQGD</sequence>
<comment type="similarity">
    <text evidence="1">Belongs to the aldo/keto reductase family.</text>
</comment>
<dbReference type="Proteomes" id="UP000006753">
    <property type="component" value="Unassembled WGS sequence"/>
</dbReference>
<dbReference type="PANTHER" id="PTHR43827:SF13">
    <property type="entry name" value="ALDO_KETO REDUCTASE FAMILY PROTEIN"/>
    <property type="match status" value="1"/>
</dbReference>
<dbReference type="GO" id="GO:0016491">
    <property type="term" value="F:oxidoreductase activity"/>
    <property type="evidence" value="ECO:0007669"/>
    <property type="project" value="UniProtKB-KW"/>
</dbReference>
<keyword evidence="6" id="KW-1185">Reference proteome</keyword>
<protein>
    <submittedName>
        <fullName evidence="5">Aldo/keto reductase</fullName>
    </submittedName>
</protein>
<evidence type="ECO:0000313" key="5">
    <source>
        <dbReference type="EMBL" id="EKD15211.1"/>
    </source>
</evidence>
<dbReference type="InParanoid" id="K1WQG2"/>
<dbReference type="Gene3D" id="3.20.20.100">
    <property type="entry name" value="NADP-dependent oxidoreductase domain"/>
    <property type="match status" value="1"/>
</dbReference>
<keyword evidence="3" id="KW-0812">Transmembrane</keyword>
<accession>K1WQG2</accession>
<dbReference type="EMBL" id="JH921442">
    <property type="protein sequence ID" value="EKD15211.1"/>
    <property type="molecule type" value="Genomic_DNA"/>
</dbReference>
<dbReference type="STRING" id="1072389.K1WQG2"/>
<proteinExistence type="inferred from homology"/>
<gene>
    <name evidence="5" type="ORF">MBM_06427</name>
</gene>
<dbReference type="HOGENOM" id="CLU_023205_0_1_1"/>
<dbReference type="InterPro" id="IPR020471">
    <property type="entry name" value="AKR"/>
</dbReference>
<dbReference type="CDD" id="cd19071">
    <property type="entry name" value="AKR_AKR1-5-like"/>
    <property type="match status" value="1"/>
</dbReference>
<evidence type="ECO:0000256" key="1">
    <source>
        <dbReference type="ARBA" id="ARBA00007905"/>
    </source>
</evidence>
<dbReference type="AlphaFoldDB" id="K1WQG2"/>
<evidence type="ECO:0000313" key="6">
    <source>
        <dbReference type="Proteomes" id="UP000006753"/>
    </source>
</evidence>
<name>K1WQG2_MARBU</name>
<keyword evidence="2" id="KW-0560">Oxidoreductase</keyword>
<keyword evidence="3" id="KW-1133">Transmembrane helix</keyword>
<dbReference type="OrthoDB" id="416253at2759"/>
<evidence type="ECO:0000259" key="4">
    <source>
        <dbReference type="Pfam" id="PF00248"/>
    </source>
</evidence>
<dbReference type="FunFam" id="3.20.20.100:FF:000015">
    <property type="entry name" value="Oxidoreductase, aldo/keto reductase family"/>
    <property type="match status" value="1"/>
</dbReference>
<dbReference type="KEGG" id="mbe:MBM_06427"/>
<keyword evidence="3" id="KW-0472">Membrane</keyword>
<dbReference type="InterPro" id="IPR018170">
    <property type="entry name" value="Aldo/ket_reductase_CS"/>
</dbReference>
<dbReference type="InterPro" id="IPR023210">
    <property type="entry name" value="NADP_OxRdtase_dom"/>
</dbReference>
<dbReference type="SUPFAM" id="SSF51430">
    <property type="entry name" value="NAD(P)-linked oxidoreductase"/>
    <property type="match status" value="1"/>
</dbReference>
<dbReference type="PRINTS" id="PR00069">
    <property type="entry name" value="ALDKETRDTASE"/>
</dbReference>
<dbReference type="eggNOG" id="KOG1577">
    <property type="taxonomic scope" value="Eukaryota"/>
</dbReference>
<evidence type="ECO:0000256" key="3">
    <source>
        <dbReference type="SAM" id="Phobius"/>
    </source>
</evidence>
<reference evidence="5 6" key="1">
    <citation type="journal article" date="2012" name="BMC Genomics">
        <title>Sequencing the genome of Marssonina brunnea reveals fungus-poplar co-evolution.</title>
        <authorList>
            <person name="Zhu S."/>
            <person name="Cao Y.-Z."/>
            <person name="Jiang C."/>
            <person name="Tan B.-Y."/>
            <person name="Wang Z."/>
            <person name="Feng S."/>
            <person name="Zhang L."/>
            <person name="Su X.-H."/>
            <person name="Brejova B."/>
            <person name="Vinar T."/>
            <person name="Xu M."/>
            <person name="Wang M.-X."/>
            <person name="Zhang S.-G."/>
            <person name="Huang M.-R."/>
            <person name="Wu R."/>
            <person name="Zhou Y."/>
        </authorList>
    </citation>
    <scope>NUCLEOTIDE SEQUENCE [LARGE SCALE GENOMIC DNA]</scope>
    <source>
        <strain evidence="5 6">MB_m1</strain>
    </source>
</reference>
<dbReference type="OMA" id="IYAPVCW"/>
<organism evidence="5 6">
    <name type="scientific">Marssonina brunnea f. sp. multigermtubi (strain MB_m1)</name>
    <name type="common">Marssonina leaf spot fungus</name>
    <dbReference type="NCBI Taxonomy" id="1072389"/>
    <lineage>
        <taxon>Eukaryota</taxon>
        <taxon>Fungi</taxon>
        <taxon>Dikarya</taxon>
        <taxon>Ascomycota</taxon>
        <taxon>Pezizomycotina</taxon>
        <taxon>Leotiomycetes</taxon>
        <taxon>Helotiales</taxon>
        <taxon>Drepanopezizaceae</taxon>
        <taxon>Drepanopeziza</taxon>
    </lineage>
</organism>
<dbReference type="Pfam" id="PF00248">
    <property type="entry name" value="Aldo_ket_red"/>
    <property type="match status" value="1"/>
</dbReference>